<organism evidence="1 2">
    <name type="scientific">Paraburkholderia phymatum</name>
    <dbReference type="NCBI Taxonomy" id="148447"/>
    <lineage>
        <taxon>Bacteria</taxon>
        <taxon>Pseudomonadati</taxon>
        <taxon>Pseudomonadota</taxon>
        <taxon>Betaproteobacteria</taxon>
        <taxon>Burkholderiales</taxon>
        <taxon>Burkholderiaceae</taxon>
        <taxon>Paraburkholderia</taxon>
    </lineage>
</organism>
<evidence type="ECO:0000313" key="2">
    <source>
        <dbReference type="Proteomes" id="UP001558850"/>
    </source>
</evidence>
<sequence>MINRRQFLGRVAALGGSYVLSACGGASDFGTGDTVTAKAAKAVAKAVGASANGTTIPPANSIIDNQGAVWTLVGGSVYKNGVKANNNYNVSMVLWYGGGVYHQGTGGQFYGWNGSTWIACNDPRLGGTSVDGTTIPSASYIIDKVGNVWTVVNGVIYRNNNTVGNTYNVSLLLWYGSKIWHRGTGGQFYVLTDASTWLPCNDPRIVSAATAGTFYGINGHYDYRYTPDQIVSIMKSMGCSTYRVGCIDDPVSLGAVVELAKAFQAAGLTLFVLVNFGIHESPGVMFSSESAAYNRTRAGAATIAAALAPWGVTMYECGNELTREIEIILDPTNAGSKAVDFNNVNWPIMRGAMRGMIDGVKSVQPTAKCGVNFCVADVGASDALWDGMQPDGTGGYPKVRWDMTTWHNYEVYGDIFNLGTDGAGPGFDLPTYCKARYGVPFLITEWNTGPESTEAYRANYISTQFANYYRARKTKNIQSVMYYVLDSGDTTYGLMIDGAVVAQPYNAFTAFVAGNPDA</sequence>
<dbReference type="Proteomes" id="UP001558850">
    <property type="component" value="Unassembled WGS sequence"/>
</dbReference>
<reference evidence="1" key="1">
    <citation type="submission" date="2024-07" db="EMBL/GenBank/DDBJ databases">
        <title>A survey of Mimosa microsymbionts across Brazilian biomes reveals a high diversity of Paraburkholderia nodulating endemic species, but also that Cupriavidus is common as a symbiont of widespread species.</title>
        <authorList>
            <person name="Rouws L."/>
            <person name="Barauna A."/>
            <person name="Beukes C."/>
            <person name="Rouws J.R.C."/>
            <person name="De Faria S.M."/>
            <person name="Gross E."/>
            <person name="Bueno Dos Reis Junior F."/>
            <person name="Simon M.F."/>
            <person name="Maluk M."/>
            <person name="Odee D.W."/>
            <person name="Kenicer G."/>
            <person name="Young J.P.W."/>
            <person name="Reis V.M."/>
            <person name="Zilli J."/>
            <person name="James E.K."/>
        </authorList>
    </citation>
    <scope>NUCLEOTIDE SEQUENCE</scope>
    <source>
        <strain evidence="1">EG181B</strain>
    </source>
</reference>
<keyword evidence="2" id="KW-1185">Reference proteome</keyword>
<name>A0ACC6U0L9_9BURK</name>
<evidence type="ECO:0000313" key="1">
    <source>
        <dbReference type="EMBL" id="MEX3933159.1"/>
    </source>
</evidence>
<dbReference type="EMBL" id="JBFRCH010000007">
    <property type="protein sequence ID" value="MEX3933159.1"/>
    <property type="molecule type" value="Genomic_DNA"/>
</dbReference>
<gene>
    <name evidence="1" type="ORF">AB4Y32_15390</name>
</gene>
<comment type="caution">
    <text evidence="1">The sequence shown here is derived from an EMBL/GenBank/DDBJ whole genome shotgun (WGS) entry which is preliminary data.</text>
</comment>
<accession>A0ACC6U0L9</accession>
<protein>
    <submittedName>
        <fullName evidence="1">Uncharacterized protein</fullName>
    </submittedName>
</protein>
<proteinExistence type="predicted"/>